<dbReference type="HAMAP" id="MF_00287">
    <property type="entry name" value="BdbC"/>
    <property type="match status" value="1"/>
</dbReference>
<reference evidence="13 14" key="1">
    <citation type="submission" date="2022-01" db="EMBL/GenBank/DDBJ databases">
        <title>Alkalihalobacillus sp. EGI L200015, a novel bacterium isolated from a salt lake sediment.</title>
        <authorList>
            <person name="Gao L."/>
            <person name="Fang B.-Z."/>
            <person name="Li W.-J."/>
        </authorList>
    </citation>
    <scope>NUCLEOTIDE SEQUENCE [LARGE SCALE GENOMIC DNA]</scope>
    <source>
        <strain evidence="13 14">KCTC 12718</strain>
    </source>
</reference>
<dbReference type="Pfam" id="PF02600">
    <property type="entry name" value="DsbB"/>
    <property type="match status" value="1"/>
</dbReference>
<evidence type="ECO:0000256" key="10">
    <source>
        <dbReference type="ARBA" id="ARBA00023186"/>
    </source>
</evidence>
<keyword evidence="7" id="KW-0560">Oxidoreductase</keyword>
<feature type="transmembrane region" description="Helical" evidence="12">
    <location>
        <begin position="106"/>
        <end position="131"/>
    </location>
</feature>
<dbReference type="PANTHER" id="PTHR43469">
    <property type="entry name" value="DISULFIDE FORMATION PROTEIN-RELATED"/>
    <property type="match status" value="1"/>
</dbReference>
<name>A0ABS9GXH1_9BACL</name>
<feature type="transmembrane region" description="Helical" evidence="12">
    <location>
        <begin position="7"/>
        <end position="30"/>
    </location>
</feature>
<sequence length="135" mass="15318">MVNKNFGIAWIIALIAVLGSLYFSEIAGFVPCQLCWYQRILMYPLAVIIGIGLYLDDPKLSWYVLPFSVIGVFVSSYHYLYQKTDWFSEIGSCTKGVSCSGEYINWLGFITIPLLSFTAFMLITIVMISTLKKEK</sequence>
<dbReference type="InterPro" id="IPR012187">
    <property type="entry name" value="Disulphide_bond_form_BdbC"/>
</dbReference>
<feature type="transmembrane region" description="Helical" evidence="12">
    <location>
        <begin position="36"/>
        <end position="55"/>
    </location>
</feature>
<evidence type="ECO:0000256" key="2">
    <source>
        <dbReference type="ARBA" id="ARBA00007602"/>
    </source>
</evidence>
<keyword evidence="11" id="KW-0676">Redox-active center</keyword>
<evidence type="ECO:0000256" key="11">
    <source>
        <dbReference type="ARBA" id="ARBA00023284"/>
    </source>
</evidence>
<evidence type="ECO:0000313" key="13">
    <source>
        <dbReference type="EMBL" id="MCF6136319.1"/>
    </source>
</evidence>
<dbReference type="PIRSF" id="PIRSF036659">
    <property type="entry name" value="BdbC"/>
    <property type="match status" value="1"/>
</dbReference>
<evidence type="ECO:0000256" key="8">
    <source>
        <dbReference type="ARBA" id="ARBA00023136"/>
    </source>
</evidence>
<evidence type="ECO:0000256" key="12">
    <source>
        <dbReference type="SAM" id="Phobius"/>
    </source>
</evidence>
<dbReference type="InterPro" id="IPR023380">
    <property type="entry name" value="DsbB-like_sf"/>
</dbReference>
<keyword evidence="10" id="KW-0143">Chaperone</keyword>
<evidence type="ECO:0000256" key="1">
    <source>
        <dbReference type="ARBA" id="ARBA00004141"/>
    </source>
</evidence>
<dbReference type="Proteomes" id="UP001649381">
    <property type="component" value="Unassembled WGS sequence"/>
</dbReference>
<dbReference type="SUPFAM" id="SSF158442">
    <property type="entry name" value="DsbB-like"/>
    <property type="match status" value="1"/>
</dbReference>
<accession>A0ABS9GXH1</accession>
<dbReference type="InterPro" id="IPR003752">
    <property type="entry name" value="DiS_bond_form_DsbB/BdbC"/>
</dbReference>
<keyword evidence="14" id="KW-1185">Reference proteome</keyword>
<evidence type="ECO:0000256" key="3">
    <source>
        <dbReference type="ARBA" id="ARBA00022448"/>
    </source>
</evidence>
<evidence type="ECO:0000256" key="4">
    <source>
        <dbReference type="ARBA" id="ARBA00022692"/>
    </source>
</evidence>
<keyword evidence="9" id="KW-1015">Disulfide bond</keyword>
<evidence type="ECO:0000256" key="9">
    <source>
        <dbReference type="ARBA" id="ARBA00023157"/>
    </source>
</evidence>
<dbReference type="Gene3D" id="1.20.1550.10">
    <property type="entry name" value="DsbB-like"/>
    <property type="match status" value="1"/>
</dbReference>
<comment type="subcellular location">
    <subcellularLocation>
        <location evidence="1">Membrane</location>
        <topology evidence="1">Multi-pass membrane protein</topology>
    </subcellularLocation>
</comment>
<dbReference type="PANTHER" id="PTHR43469:SF1">
    <property type="entry name" value="SPBETA PROPHAGE-DERIVED DISULFIDE BOND FORMATION PROTEIN B"/>
    <property type="match status" value="1"/>
</dbReference>
<comment type="caution">
    <text evidence="13">The sequence shown here is derived from an EMBL/GenBank/DDBJ whole genome shotgun (WGS) entry which is preliminary data.</text>
</comment>
<dbReference type="EMBL" id="JAKIJS010000001">
    <property type="protein sequence ID" value="MCF6136319.1"/>
    <property type="molecule type" value="Genomic_DNA"/>
</dbReference>
<evidence type="ECO:0000256" key="5">
    <source>
        <dbReference type="ARBA" id="ARBA00022982"/>
    </source>
</evidence>
<evidence type="ECO:0000256" key="6">
    <source>
        <dbReference type="ARBA" id="ARBA00022989"/>
    </source>
</evidence>
<keyword evidence="6 12" id="KW-1133">Transmembrane helix</keyword>
<keyword evidence="8 12" id="KW-0472">Membrane</keyword>
<keyword evidence="5" id="KW-0249">Electron transport</keyword>
<keyword evidence="4 12" id="KW-0812">Transmembrane</keyword>
<feature type="transmembrane region" description="Helical" evidence="12">
    <location>
        <begin position="62"/>
        <end position="80"/>
    </location>
</feature>
<comment type="similarity">
    <text evidence="2">Belongs to the DsbB family. BdbC subfamily.</text>
</comment>
<dbReference type="RefSeq" id="WP_236330805.1">
    <property type="nucleotide sequence ID" value="NZ_JAKIJS010000001.1"/>
</dbReference>
<evidence type="ECO:0000313" key="14">
    <source>
        <dbReference type="Proteomes" id="UP001649381"/>
    </source>
</evidence>
<evidence type="ECO:0000256" key="7">
    <source>
        <dbReference type="ARBA" id="ARBA00023002"/>
    </source>
</evidence>
<organism evidence="13 14">
    <name type="scientific">Pseudalkalibacillus berkeleyi</name>
    <dbReference type="NCBI Taxonomy" id="1069813"/>
    <lineage>
        <taxon>Bacteria</taxon>
        <taxon>Bacillati</taxon>
        <taxon>Bacillota</taxon>
        <taxon>Bacilli</taxon>
        <taxon>Bacillales</taxon>
        <taxon>Fictibacillaceae</taxon>
        <taxon>Pseudalkalibacillus</taxon>
    </lineage>
</organism>
<protein>
    <submittedName>
        <fullName evidence="13">Disulfide oxidoreductase</fullName>
    </submittedName>
</protein>
<dbReference type="NCBIfam" id="NF002849">
    <property type="entry name" value="PRK03113.1"/>
    <property type="match status" value="1"/>
</dbReference>
<proteinExistence type="inferred from homology"/>
<gene>
    <name evidence="13" type="ORF">L2716_01170</name>
</gene>
<keyword evidence="3" id="KW-0813">Transport</keyword>